<dbReference type="Proteomes" id="UP000538292">
    <property type="component" value="Unassembled WGS sequence"/>
</dbReference>
<dbReference type="RefSeq" id="WP_181742093.1">
    <property type="nucleotide sequence ID" value="NZ_JACEOL010000062.1"/>
</dbReference>
<dbReference type="PRINTS" id="PR01543">
    <property type="entry name" value="ANATRNSFRASE"/>
</dbReference>
<dbReference type="PANTHER" id="PTHR11786:SF0">
    <property type="entry name" value="ARYLAMINE N-ACETYLTRANSFERASE 4-RELATED"/>
    <property type="match status" value="1"/>
</dbReference>
<comment type="caution">
    <text evidence="3">The sequence shown here is derived from an EMBL/GenBank/DDBJ whole genome shotgun (WGS) entry which is preliminary data.</text>
</comment>
<comment type="similarity">
    <text evidence="1 2">Belongs to the arylamine N-acetyltransferase family.</text>
</comment>
<dbReference type="SUPFAM" id="SSF54001">
    <property type="entry name" value="Cysteine proteinases"/>
    <property type="match status" value="1"/>
</dbReference>
<organism evidence="3 4">
    <name type="scientific">Thermoactinomyces mirandus</name>
    <dbReference type="NCBI Taxonomy" id="2756294"/>
    <lineage>
        <taxon>Bacteria</taxon>
        <taxon>Bacillati</taxon>
        <taxon>Bacillota</taxon>
        <taxon>Bacilli</taxon>
        <taxon>Bacillales</taxon>
        <taxon>Thermoactinomycetaceae</taxon>
        <taxon>Thermoactinomyces</taxon>
    </lineage>
</organism>
<dbReference type="EMBL" id="JACEOL010000062">
    <property type="protein sequence ID" value="MBA4603621.1"/>
    <property type="molecule type" value="Genomic_DNA"/>
</dbReference>
<sequence>MNIYHYLKRINVTLPLEPNLSNLVHLILQHLKFIHFENLDIICHRPIRLQTEPLFQKIVVQGRGGVCFELNGLFHYLLKELGYEIKMISATVRLPSEEWEMEDTHLTNIVETDGGEYLVDIGFGGNEPRTPVPLSGKPVRDITGEYRISRDGNWLYLEKKDPTHDWHCLYRFLKEKKTLQDFIHPCHLIETSPRSLFNKSYFLSKVTSDGRISLIDRKLVCVTQSQKKKREVSEQELSVLIKKLFNIQLTDL</sequence>
<protein>
    <submittedName>
        <fullName evidence="3">Arylamine N-acetyltransferase</fullName>
    </submittedName>
</protein>
<reference evidence="3 4" key="1">
    <citation type="submission" date="2020-07" db="EMBL/GenBank/DDBJ databases">
        <title>Thermoactinomyces phylogeny.</title>
        <authorList>
            <person name="Dunlap C."/>
        </authorList>
    </citation>
    <scope>NUCLEOTIDE SEQUENCE [LARGE SCALE GENOMIC DNA]</scope>
    <source>
        <strain evidence="3 4">AMNI-1</strain>
    </source>
</reference>
<dbReference type="Pfam" id="PF00797">
    <property type="entry name" value="Acetyltransf_2"/>
    <property type="match status" value="1"/>
</dbReference>
<evidence type="ECO:0000313" key="3">
    <source>
        <dbReference type="EMBL" id="MBA4603621.1"/>
    </source>
</evidence>
<keyword evidence="3" id="KW-0808">Transferase</keyword>
<evidence type="ECO:0000313" key="4">
    <source>
        <dbReference type="Proteomes" id="UP000538292"/>
    </source>
</evidence>
<dbReference type="PANTHER" id="PTHR11786">
    <property type="entry name" value="N-HYDROXYARYLAMINE O-ACETYLTRANSFERASE"/>
    <property type="match status" value="1"/>
</dbReference>
<keyword evidence="4" id="KW-1185">Reference proteome</keyword>
<proteinExistence type="inferred from homology"/>
<dbReference type="InterPro" id="IPR038765">
    <property type="entry name" value="Papain-like_cys_pep_sf"/>
</dbReference>
<dbReference type="GO" id="GO:0016407">
    <property type="term" value="F:acetyltransferase activity"/>
    <property type="evidence" value="ECO:0007669"/>
    <property type="project" value="InterPro"/>
</dbReference>
<dbReference type="Gene3D" id="3.30.2140.20">
    <property type="match status" value="1"/>
</dbReference>
<name>A0A7W2ATK7_9BACL</name>
<dbReference type="AlphaFoldDB" id="A0A7W2ATK7"/>
<gene>
    <name evidence="3" type="ORF">H2C83_15220</name>
</gene>
<dbReference type="InterPro" id="IPR053710">
    <property type="entry name" value="Arylamine_NAT_domain_sf"/>
</dbReference>
<evidence type="ECO:0000256" key="2">
    <source>
        <dbReference type="RuleBase" id="RU003452"/>
    </source>
</evidence>
<dbReference type="InterPro" id="IPR001447">
    <property type="entry name" value="Arylamine_N-AcTrfase"/>
</dbReference>
<accession>A0A7W2ATK7</accession>
<evidence type="ECO:0000256" key="1">
    <source>
        <dbReference type="ARBA" id="ARBA00006547"/>
    </source>
</evidence>